<dbReference type="Ensembl" id="ENSSANT00000039882.1">
    <property type="protein sequence ID" value="ENSSANP00000037465.1"/>
    <property type="gene ID" value="ENSSANG00000019097.1"/>
</dbReference>
<gene>
    <name evidence="3" type="primary">gckr</name>
</gene>
<dbReference type="GO" id="GO:0009750">
    <property type="term" value="P:response to fructose"/>
    <property type="evidence" value="ECO:0007669"/>
    <property type="project" value="TreeGrafter"/>
</dbReference>
<dbReference type="FunFam" id="1.10.8.1080:FF:000002">
    <property type="entry name" value="Glucokinase regulatory protein"/>
    <property type="match status" value="1"/>
</dbReference>
<dbReference type="Gene3D" id="3.40.50.10490">
    <property type="entry name" value="Glucose-6-phosphate isomerase like protein, domain 1"/>
    <property type="match status" value="1"/>
</dbReference>
<reference evidence="3" key="2">
    <citation type="submission" date="2025-09" db="UniProtKB">
        <authorList>
            <consortium name="Ensembl"/>
        </authorList>
    </citation>
    <scope>IDENTIFICATION</scope>
</reference>
<dbReference type="PROSITE" id="PS51464">
    <property type="entry name" value="SIS"/>
    <property type="match status" value="1"/>
</dbReference>
<dbReference type="InterPro" id="IPR054017">
    <property type="entry name" value="GKRP_SIS_2"/>
</dbReference>
<dbReference type="GO" id="GO:0019899">
    <property type="term" value="F:enzyme binding"/>
    <property type="evidence" value="ECO:0007669"/>
    <property type="project" value="TreeGrafter"/>
</dbReference>
<evidence type="ECO:0000313" key="4">
    <source>
        <dbReference type="Proteomes" id="UP000472260"/>
    </source>
</evidence>
<dbReference type="Pfam" id="PF22198">
    <property type="entry name" value="GKRP_SIS_2"/>
    <property type="match status" value="1"/>
</dbReference>
<dbReference type="InterPro" id="IPR040190">
    <property type="entry name" value="MURQ/GCKR"/>
</dbReference>
<reference evidence="3" key="1">
    <citation type="submission" date="2025-08" db="UniProtKB">
        <authorList>
            <consortium name="Ensembl"/>
        </authorList>
    </citation>
    <scope>IDENTIFICATION</scope>
</reference>
<evidence type="ECO:0000256" key="1">
    <source>
        <dbReference type="ARBA" id="ARBA00023277"/>
    </source>
</evidence>
<dbReference type="AlphaFoldDB" id="A0A671MV83"/>
<dbReference type="GO" id="GO:0005654">
    <property type="term" value="C:nucleoplasm"/>
    <property type="evidence" value="ECO:0007669"/>
    <property type="project" value="TreeGrafter"/>
</dbReference>
<dbReference type="PANTHER" id="PTHR10088">
    <property type="entry name" value="GLUCOKINASE REGULATORY PROTEIN"/>
    <property type="match status" value="1"/>
</dbReference>
<dbReference type="GO" id="GO:0005829">
    <property type="term" value="C:cytosol"/>
    <property type="evidence" value="ECO:0007669"/>
    <property type="project" value="TreeGrafter"/>
</dbReference>
<dbReference type="GO" id="GO:0030246">
    <property type="term" value="F:carbohydrate binding"/>
    <property type="evidence" value="ECO:0007669"/>
    <property type="project" value="TreeGrafter"/>
</dbReference>
<dbReference type="InterPro" id="IPR005486">
    <property type="entry name" value="Glucokinase_regulatory_CS"/>
</dbReference>
<protein>
    <recommendedName>
        <fullName evidence="2">SIS domain-containing protein</fullName>
    </recommendedName>
</protein>
<dbReference type="PROSITE" id="PS01272">
    <property type="entry name" value="GCKR"/>
    <property type="match status" value="1"/>
</dbReference>
<dbReference type="Gene3D" id="1.10.8.1080">
    <property type="match status" value="1"/>
</dbReference>
<dbReference type="Pfam" id="PF20741">
    <property type="entry name" value="GKRP-like_C"/>
    <property type="match status" value="1"/>
</dbReference>
<dbReference type="Pfam" id="PF22645">
    <property type="entry name" value="GKRP_SIS_N"/>
    <property type="match status" value="1"/>
</dbReference>
<dbReference type="InterPro" id="IPR001347">
    <property type="entry name" value="SIS_dom"/>
</dbReference>
<evidence type="ECO:0000313" key="3">
    <source>
        <dbReference type="Ensembl" id="ENSSANP00000037465.1"/>
    </source>
</evidence>
<dbReference type="SUPFAM" id="SSF53697">
    <property type="entry name" value="SIS domain"/>
    <property type="match status" value="2"/>
</dbReference>
<feature type="domain" description="SIS" evidence="2">
    <location>
        <begin position="4"/>
        <end position="194"/>
    </location>
</feature>
<keyword evidence="4" id="KW-1185">Reference proteome</keyword>
<keyword evidence="1" id="KW-0119">Carbohydrate metabolism</keyword>
<evidence type="ECO:0000259" key="2">
    <source>
        <dbReference type="PROSITE" id="PS51464"/>
    </source>
</evidence>
<proteinExistence type="predicted"/>
<sequence length="497" mass="55563">FINVLEKCQNESLIVLSGCGTSGRIAFLLVTSFNEMLKAQKQKQICSYIIAGGDRALLTSQEAPEDDPALGARTLDKICAGKKHVLFIGISCGMSAPFVAGQLDFCLKHLDVFTPVLLGFNPVHMAREPMQDCSFHFKDVAERMAAEQRHKKAFVLNPVLGAEAISGSSRMKGGSATKIILESILLAGHEATFRGKRTTPEFCHNQRHTYDFFFCKSFISLQMNAHVYYIGWQTLGTIGLTDASECVPTYGADFDDIRGFINNGFREMKNKEGDLSFLGPEFIIGHKDFVETILPSLSQNDMMLFLFAVNDDLHEVTALADQVRRRTSNLHAIAHDLEKFIIPVNFKESSFQQRQRWELSTKWCLNAISTGAHVLKGKVYMNYMIDLRVTNSKLYRRAISILQRFTGCSKSKCERALLRAIYSTDDLSEDMASVDVWKHTDAVVPTALVMMQCGCTLAEARHHLDCHPVIRDAVSACFNSSKTKNFIKPLDSVESEP</sequence>
<dbReference type="GO" id="GO:0004857">
    <property type="term" value="F:enzyme inhibitor activity"/>
    <property type="evidence" value="ECO:0007669"/>
    <property type="project" value="TreeGrafter"/>
</dbReference>
<dbReference type="GO" id="GO:1901135">
    <property type="term" value="P:carbohydrate derivative metabolic process"/>
    <property type="evidence" value="ECO:0007669"/>
    <property type="project" value="InterPro"/>
</dbReference>
<dbReference type="Proteomes" id="UP000472260">
    <property type="component" value="Unassembled WGS sequence"/>
</dbReference>
<dbReference type="PANTHER" id="PTHR10088:SF4">
    <property type="entry name" value="GLUCOKINASE REGULATORY PROTEIN"/>
    <property type="match status" value="1"/>
</dbReference>
<dbReference type="InterPro" id="IPR046348">
    <property type="entry name" value="SIS_dom_sf"/>
</dbReference>
<dbReference type="Gene3D" id="3.40.50.12620">
    <property type="match status" value="1"/>
</dbReference>
<dbReference type="GO" id="GO:0042593">
    <property type="term" value="P:glucose homeostasis"/>
    <property type="evidence" value="ECO:0007669"/>
    <property type="project" value="TreeGrafter"/>
</dbReference>
<name>A0A671MV83_9TELE</name>
<accession>A0A671MV83</accession>
<dbReference type="FunFam" id="3.40.50.12620:FF:000001">
    <property type="entry name" value="Glucokinase regulatory protein"/>
    <property type="match status" value="1"/>
</dbReference>
<dbReference type="GO" id="GO:0070095">
    <property type="term" value="F:fructose-6-phosphate binding"/>
    <property type="evidence" value="ECO:0007669"/>
    <property type="project" value="TreeGrafter"/>
</dbReference>
<organism evidence="3 4">
    <name type="scientific">Sinocyclocheilus anshuiensis</name>
    <dbReference type="NCBI Taxonomy" id="1608454"/>
    <lineage>
        <taxon>Eukaryota</taxon>
        <taxon>Metazoa</taxon>
        <taxon>Chordata</taxon>
        <taxon>Craniata</taxon>
        <taxon>Vertebrata</taxon>
        <taxon>Euteleostomi</taxon>
        <taxon>Actinopterygii</taxon>
        <taxon>Neopterygii</taxon>
        <taxon>Teleostei</taxon>
        <taxon>Ostariophysi</taxon>
        <taxon>Cypriniformes</taxon>
        <taxon>Cyprinidae</taxon>
        <taxon>Cyprininae</taxon>
        <taxon>Sinocyclocheilus</taxon>
    </lineage>
</organism>